<dbReference type="EMBL" id="CP009246">
    <property type="protein sequence ID" value="APT86936.1"/>
    <property type="molecule type" value="Genomic_DNA"/>
</dbReference>
<evidence type="ECO:0000313" key="13">
    <source>
        <dbReference type="EMBL" id="GEB96752.1"/>
    </source>
</evidence>
<proteinExistence type="inferred from homology"/>
<reference evidence="12 14" key="1">
    <citation type="submission" date="2014-08" db="EMBL/GenBank/DDBJ databases">
        <title>Complete genome sequence of Corynebacterium flavescens OJ8(T)(=DSM 20296(T)), isolated from cheese.</title>
        <authorList>
            <person name="Ruckert C."/>
            <person name="Albersmeier A."/>
            <person name="Winkler A."/>
            <person name="Kalinowski J."/>
        </authorList>
    </citation>
    <scope>NUCLEOTIDE SEQUENCE [LARGE SCALE GENOMIC DNA]</scope>
    <source>
        <strain evidence="12 14">OJ8</strain>
    </source>
</reference>
<evidence type="ECO:0000313" key="14">
    <source>
        <dbReference type="Proteomes" id="UP000185479"/>
    </source>
</evidence>
<keyword evidence="7 11" id="KW-0418">Kinase</keyword>
<dbReference type="Proteomes" id="UP000315353">
    <property type="component" value="Unassembled WGS sequence"/>
</dbReference>
<keyword evidence="11" id="KW-0460">Magnesium</keyword>
<feature type="binding site" evidence="11">
    <location>
        <position position="89"/>
    </location>
    <ligand>
        <name>substrate</name>
    </ligand>
</feature>
<feature type="binding site" evidence="11">
    <location>
        <position position="26"/>
    </location>
    <ligand>
        <name>Mg(2+)</name>
        <dbReference type="ChEBI" id="CHEBI:18420"/>
    </ligand>
</feature>
<comment type="subcellular location">
    <subcellularLocation>
        <location evidence="11">Cytoplasm</location>
    </subcellularLocation>
</comment>
<evidence type="ECO:0000256" key="11">
    <source>
        <dbReference type="HAMAP-Rule" id="MF_00109"/>
    </source>
</evidence>
<evidence type="ECO:0000256" key="4">
    <source>
        <dbReference type="ARBA" id="ARBA00022605"/>
    </source>
</evidence>
<name>A0A1L7CM48_CORFL</name>
<dbReference type="KEGG" id="cfc:CFLV_06820"/>
<dbReference type="HAMAP" id="MF_00109">
    <property type="entry name" value="Shikimate_kinase"/>
    <property type="match status" value="1"/>
</dbReference>
<comment type="catalytic activity">
    <reaction evidence="10 11">
        <text>shikimate + ATP = 3-phosphoshikimate + ADP + H(+)</text>
        <dbReference type="Rhea" id="RHEA:13121"/>
        <dbReference type="ChEBI" id="CHEBI:15378"/>
        <dbReference type="ChEBI" id="CHEBI:30616"/>
        <dbReference type="ChEBI" id="CHEBI:36208"/>
        <dbReference type="ChEBI" id="CHEBI:145989"/>
        <dbReference type="ChEBI" id="CHEBI:456216"/>
        <dbReference type="EC" id="2.7.1.71"/>
    </reaction>
</comment>
<feature type="binding site" evidence="11">
    <location>
        <position position="68"/>
    </location>
    <ligand>
        <name>substrate</name>
    </ligand>
</feature>
<evidence type="ECO:0000313" key="15">
    <source>
        <dbReference type="Proteomes" id="UP000315353"/>
    </source>
</evidence>
<dbReference type="PANTHER" id="PTHR21087:SF16">
    <property type="entry name" value="SHIKIMATE KINASE 1, CHLOROPLASTIC"/>
    <property type="match status" value="1"/>
</dbReference>
<dbReference type="SUPFAM" id="SSF52540">
    <property type="entry name" value="P-loop containing nucleoside triphosphate hydrolases"/>
    <property type="match status" value="1"/>
</dbReference>
<keyword evidence="11" id="KW-0963">Cytoplasm</keyword>
<dbReference type="AlphaFoldDB" id="A0A1L7CM48"/>
<dbReference type="GO" id="GO:0005829">
    <property type="term" value="C:cytosol"/>
    <property type="evidence" value="ECO:0007669"/>
    <property type="project" value="TreeGrafter"/>
</dbReference>
<accession>A0A1L7CM48</accession>
<dbReference type="RefSeq" id="WP_075729888.1">
    <property type="nucleotide sequence ID" value="NZ_BJNB01000002.1"/>
</dbReference>
<feature type="binding site" evidence="11">
    <location>
        <position position="162"/>
    </location>
    <ligand>
        <name>ATP</name>
        <dbReference type="ChEBI" id="CHEBI:30616"/>
    </ligand>
</feature>
<feature type="binding site" evidence="11">
    <location>
        <position position="126"/>
    </location>
    <ligand>
        <name>ATP</name>
        <dbReference type="ChEBI" id="CHEBI:30616"/>
    </ligand>
</feature>
<dbReference type="GO" id="GO:0005524">
    <property type="term" value="F:ATP binding"/>
    <property type="evidence" value="ECO:0007669"/>
    <property type="project" value="UniProtKB-UniRule"/>
</dbReference>
<dbReference type="OrthoDB" id="9800332at2"/>
<dbReference type="EC" id="2.7.1.71" evidence="3 11"/>
<dbReference type="GeneID" id="82880427"/>
<dbReference type="CDD" id="cd00464">
    <property type="entry name" value="SK"/>
    <property type="match status" value="1"/>
</dbReference>
<evidence type="ECO:0000256" key="6">
    <source>
        <dbReference type="ARBA" id="ARBA00022741"/>
    </source>
</evidence>
<comment type="cofactor">
    <cofactor evidence="11">
        <name>Mg(2+)</name>
        <dbReference type="ChEBI" id="CHEBI:18420"/>
    </cofactor>
    <text evidence="11">Binds 1 Mg(2+) ion per subunit.</text>
</comment>
<feature type="binding site" evidence="11">
    <location>
        <position position="145"/>
    </location>
    <ligand>
        <name>substrate</name>
    </ligand>
</feature>
<comment type="pathway">
    <text evidence="1 11">Metabolic intermediate biosynthesis; chorismate biosynthesis; chorismate from D-erythrose 4-phosphate and phosphoenolpyruvate: step 5/7.</text>
</comment>
<evidence type="ECO:0000256" key="3">
    <source>
        <dbReference type="ARBA" id="ARBA00012154"/>
    </source>
</evidence>
<evidence type="ECO:0000256" key="5">
    <source>
        <dbReference type="ARBA" id="ARBA00022679"/>
    </source>
</evidence>
<comment type="function">
    <text evidence="11">Catalyzes the specific phosphorylation of the 3-hydroxyl group of shikimic acid using ATP as a cosubstrate.</text>
</comment>
<dbReference type="UniPathway" id="UPA00053">
    <property type="reaction ID" value="UER00088"/>
</dbReference>
<dbReference type="PROSITE" id="PS01128">
    <property type="entry name" value="SHIKIMATE_KINASE"/>
    <property type="match status" value="1"/>
</dbReference>
<reference evidence="13 15" key="2">
    <citation type="submission" date="2019-06" db="EMBL/GenBank/DDBJ databases">
        <title>Whole genome shotgun sequence of Corynebacterium flavescens NBRC 14136.</title>
        <authorList>
            <person name="Hosoyama A."/>
            <person name="Uohara A."/>
            <person name="Ohji S."/>
            <person name="Ichikawa N."/>
        </authorList>
    </citation>
    <scope>NUCLEOTIDE SEQUENCE [LARGE SCALE GENOMIC DNA]</scope>
    <source>
        <strain evidence="13 15">NBRC 14136</strain>
    </source>
</reference>
<evidence type="ECO:0000256" key="7">
    <source>
        <dbReference type="ARBA" id="ARBA00022777"/>
    </source>
</evidence>
<dbReference type="PRINTS" id="PR01100">
    <property type="entry name" value="SHIKIMTKNASE"/>
</dbReference>
<protein>
    <recommendedName>
        <fullName evidence="3 11">Shikimate kinase</fullName>
        <shortName evidence="11">SK</shortName>
        <ecNumber evidence="3 11">2.7.1.71</ecNumber>
    </recommendedName>
</protein>
<feature type="binding site" evidence="11">
    <location>
        <begin position="22"/>
        <end position="27"/>
    </location>
    <ligand>
        <name>ATP</name>
        <dbReference type="ChEBI" id="CHEBI:30616"/>
    </ligand>
</feature>
<evidence type="ECO:0000256" key="1">
    <source>
        <dbReference type="ARBA" id="ARBA00004842"/>
    </source>
</evidence>
<dbReference type="InterPro" id="IPR023000">
    <property type="entry name" value="Shikimate_kinase_CS"/>
</dbReference>
<evidence type="ECO:0000256" key="9">
    <source>
        <dbReference type="ARBA" id="ARBA00023141"/>
    </source>
</evidence>
<evidence type="ECO:0000256" key="2">
    <source>
        <dbReference type="ARBA" id="ARBA00006997"/>
    </source>
</evidence>
<gene>
    <name evidence="11 13" type="primary">aroK</name>
    <name evidence="13" type="ORF">CFL01nite_02470</name>
    <name evidence="12" type="ORF">CFLV_06820</name>
</gene>
<dbReference type="Pfam" id="PF01202">
    <property type="entry name" value="SKI"/>
    <property type="match status" value="1"/>
</dbReference>
<keyword evidence="5 11" id="KW-0808">Transferase</keyword>
<sequence length="178" mass="19010">MTTPVAVTGNPRPRIVLVGPPGAGKSTIGLRLAHALNCELVDSDDLVAAEYGKSCGEVFAELGEPKFREVEARIVAQALESKGVVSLGGGAVLSEATRELLDRHTVIYLEITAEEGASRTAGDDSRPVLQSADPIGHYRTLLEARHPLYTEVADFKIRTGSRSPQQVVGEVLSFMETL</sequence>
<dbReference type="InterPro" id="IPR000623">
    <property type="entry name" value="Shikimate_kinase/TSH1"/>
</dbReference>
<dbReference type="Gene3D" id="3.40.50.300">
    <property type="entry name" value="P-loop containing nucleotide triphosphate hydrolases"/>
    <property type="match status" value="1"/>
</dbReference>
<comment type="similarity">
    <text evidence="2 11">Belongs to the shikimate kinase family.</text>
</comment>
<dbReference type="GO" id="GO:0008652">
    <property type="term" value="P:amino acid biosynthetic process"/>
    <property type="evidence" value="ECO:0007669"/>
    <property type="project" value="UniProtKB-KW"/>
</dbReference>
<keyword evidence="9 11" id="KW-0057">Aromatic amino acid biosynthesis</keyword>
<keyword evidence="8 11" id="KW-0067">ATP-binding</keyword>
<evidence type="ECO:0000256" key="8">
    <source>
        <dbReference type="ARBA" id="ARBA00022840"/>
    </source>
</evidence>
<organism evidence="12 14">
    <name type="scientific">Corynebacterium flavescens</name>
    <dbReference type="NCBI Taxonomy" id="28028"/>
    <lineage>
        <taxon>Bacteria</taxon>
        <taxon>Bacillati</taxon>
        <taxon>Actinomycetota</taxon>
        <taxon>Actinomycetes</taxon>
        <taxon>Mycobacteriales</taxon>
        <taxon>Corynebacteriaceae</taxon>
        <taxon>Corynebacterium</taxon>
    </lineage>
</organism>
<keyword evidence="4 11" id="KW-0028">Amino-acid biosynthesis</keyword>
<keyword evidence="6 11" id="KW-0547">Nucleotide-binding</keyword>
<dbReference type="STRING" id="28028.CFLV_06820"/>
<evidence type="ECO:0000313" key="12">
    <source>
        <dbReference type="EMBL" id="APT86936.1"/>
    </source>
</evidence>
<dbReference type="EMBL" id="BJNB01000002">
    <property type="protein sequence ID" value="GEB96752.1"/>
    <property type="molecule type" value="Genomic_DNA"/>
</dbReference>
<dbReference type="PANTHER" id="PTHR21087">
    <property type="entry name" value="SHIKIMATE KINASE"/>
    <property type="match status" value="1"/>
</dbReference>
<dbReference type="GO" id="GO:0009073">
    <property type="term" value="P:aromatic amino acid family biosynthetic process"/>
    <property type="evidence" value="ECO:0007669"/>
    <property type="project" value="UniProtKB-KW"/>
</dbReference>
<keyword evidence="14" id="KW-1185">Reference proteome</keyword>
<dbReference type="GO" id="GO:0004765">
    <property type="term" value="F:shikimate kinase activity"/>
    <property type="evidence" value="ECO:0007669"/>
    <property type="project" value="UniProtKB-UniRule"/>
</dbReference>
<comment type="subunit">
    <text evidence="11">Monomer.</text>
</comment>
<keyword evidence="11" id="KW-0479">Metal-binding</keyword>
<dbReference type="InterPro" id="IPR027417">
    <property type="entry name" value="P-loop_NTPase"/>
</dbReference>
<feature type="binding site" evidence="11">
    <location>
        <position position="44"/>
    </location>
    <ligand>
        <name>substrate</name>
    </ligand>
</feature>
<evidence type="ECO:0000256" key="10">
    <source>
        <dbReference type="ARBA" id="ARBA00048567"/>
    </source>
</evidence>
<dbReference type="InterPro" id="IPR031322">
    <property type="entry name" value="Shikimate/glucono_kinase"/>
</dbReference>
<dbReference type="GO" id="GO:0009423">
    <property type="term" value="P:chorismate biosynthetic process"/>
    <property type="evidence" value="ECO:0007669"/>
    <property type="project" value="UniProtKB-UniRule"/>
</dbReference>
<dbReference type="GO" id="GO:0000287">
    <property type="term" value="F:magnesium ion binding"/>
    <property type="evidence" value="ECO:0007669"/>
    <property type="project" value="UniProtKB-UniRule"/>
</dbReference>
<dbReference type="Proteomes" id="UP000185479">
    <property type="component" value="Chromosome"/>
</dbReference>